<accession>A0A4R3JEQ6</accession>
<name>A0A4R3JEQ6_9RHOB</name>
<evidence type="ECO:0000313" key="2">
    <source>
        <dbReference type="EMBL" id="TCS64579.1"/>
    </source>
</evidence>
<comment type="caution">
    <text evidence="2">The sequence shown here is derived from an EMBL/GenBank/DDBJ whole genome shotgun (WGS) entry which is preliminary data.</text>
</comment>
<gene>
    <name evidence="2" type="ORF">EDD52_105140</name>
</gene>
<sequence>MTSSEEEYLEQRLNDQIEWYDRKSVSNQQAYKKLRLIEIIAAAMIPLLAGYTDKHAYVAMVLGGLGLIVAVLAGIIGLYRFQENWGEYRAIAESLKQEKFLFLAKAAPYDGEKPFELLVTRVETMLRNETSGWTQSIRKATQSDQKQRKEVQ</sequence>
<keyword evidence="1" id="KW-0812">Transmembrane</keyword>
<dbReference type="RefSeq" id="WP_132244409.1">
    <property type="nucleotide sequence ID" value="NZ_CBDUOC010000044.1"/>
</dbReference>
<dbReference type="Pfam" id="PF14015">
    <property type="entry name" value="DUF4231"/>
    <property type="match status" value="1"/>
</dbReference>
<dbReference type="NCBIfam" id="NF033634">
    <property type="entry name" value="SLATT_1"/>
    <property type="match status" value="1"/>
</dbReference>
<reference evidence="2 3" key="1">
    <citation type="submission" date="2019-03" db="EMBL/GenBank/DDBJ databases">
        <title>Genomic Encyclopedia of Type Strains, Phase IV (KMG-IV): sequencing the most valuable type-strain genomes for metagenomic binning, comparative biology and taxonomic classification.</title>
        <authorList>
            <person name="Goeker M."/>
        </authorList>
    </citation>
    <scope>NUCLEOTIDE SEQUENCE [LARGE SCALE GENOMIC DNA]</scope>
    <source>
        <strain evidence="2 3">DSM 104836</strain>
    </source>
</reference>
<dbReference type="Proteomes" id="UP000295696">
    <property type="component" value="Unassembled WGS sequence"/>
</dbReference>
<feature type="transmembrane region" description="Helical" evidence="1">
    <location>
        <begin position="57"/>
        <end position="79"/>
    </location>
</feature>
<keyword evidence="1" id="KW-0472">Membrane</keyword>
<evidence type="ECO:0000313" key="3">
    <source>
        <dbReference type="Proteomes" id="UP000295696"/>
    </source>
</evidence>
<feature type="transmembrane region" description="Helical" evidence="1">
    <location>
        <begin position="34"/>
        <end position="51"/>
    </location>
</feature>
<organism evidence="2 3">
    <name type="scientific">Primorskyibacter sedentarius</name>
    <dbReference type="NCBI Taxonomy" id="745311"/>
    <lineage>
        <taxon>Bacteria</taxon>
        <taxon>Pseudomonadati</taxon>
        <taxon>Pseudomonadota</taxon>
        <taxon>Alphaproteobacteria</taxon>
        <taxon>Rhodobacterales</taxon>
        <taxon>Roseobacteraceae</taxon>
        <taxon>Primorskyibacter</taxon>
    </lineage>
</organism>
<protein>
    <submittedName>
        <fullName evidence="2">Uncharacterized protein DUF4231</fullName>
    </submittedName>
</protein>
<dbReference type="OrthoDB" id="9791874at2"/>
<keyword evidence="3" id="KW-1185">Reference proteome</keyword>
<keyword evidence="1" id="KW-1133">Transmembrane helix</keyword>
<evidence type="ECO:0000256" key="1">
    <source>
        <dbReference type="SAM" id="Phobius"/>
    </source>
</evidence>
<dbReference type="InterPro" id="IPR025325">
    <property type="entry name" value="DUF4231"/>
</dbReference>
<proteinExistence type="predicted"/>
<dbReference type="AlphaFoldDB" id="A0A4R3JEQ6"/>
<dbReference type="EMBL" id="SLZU01000005">
    <property type="protein sequence ID" value="TCS64579.1"/>
    <property type="molecule type" value="Genomic_DNA"/>
</dbReference>